<dbReference type="AlphaFoldDB" id="A0A060S507"/>
<feature type="compositionally biased region" description="Low complexity" evidence="1">
    <location>
        <begin position="197"/>
        <end position="218"/>
    </location>
</feature>
<feature type="compositionally biased region" description="Polar residues" evidence="1">
    <location>
        <begin position="279"/>
        <end position="289"/>
    </location>
</feature>
<reference evidence="2" key="2">
    <citation type="submission" date="2014-05" db="EMBL/GenBank/DDBJ databases">
        <title>The genome sequences of chimpanzee malaria parasites reveal the path to human adaptation.</title>
        <authorList>
            <person name="Otto T.D."/>
            <person name="Rayner J.C."/>
            <person name="Boehme U."/>
            <person name="Pain A."/>
            <person name="Spottiswoode N."/>
            <person name="Sanders M."/>
            <person name="Quail M."/>
            <person name="Ollomo B."/>
            <person name="Renaud F."/>
            <person name="Thomas A.W."/>
            <person name="Prugnolle F."/>
            <person name="Conway D.J."/>
            <person name="Newbold C."/>
            <person name="Berriman M."/>
        </authorList>
    </citation>
    <scope>NUCLEOTIDE SEQUENCE [LARGE SCALE GENOMIC DNA]</scope>
    <source>
        <strain evidence="2">CDC</strain>
    </source>
</reference>
<dbReference type="Proteomes" id="UP000027581">
    <property type="component" value="Unassembled WGS sequence"/>
</dbReference>
<protein>
    <submittedName>
        <fullName evidence="2">Uncharacterized protein</fullName>
    </submittedName>
</protein>
<gene>
    <name evidence="2" type="ORF">PRCDC_1442400</name>
</gene>
<reference evidence="2" key="1">
    <citation type="submission" date="2014-01" db="EMBL/GenBank/DDBJ databases">
        <authorList>
            <person name="Aslett M."/>
        </authorList>
    </citation>
    <scope>NUCLEOTIDE SEQUENCE</scope>
    <source>
        <strain evidence="2">CDC</strain>
    </source>
</reference>
<evidence type="ECO:0000313" key="2">
    <source>
        <dbReference type="EMBL" id="CDO66896.1"/>
    </source>
</evidence>
<feature type="region of interest" description="Disordered" evidence="1">
    <location>
        <begin position="113"/>
        <end position="178"/>
    </location>
</feature>
<dbReference type="VEuPathDB" id="PlasmoDB:PRCDC_1442400"/>
<feature type="compositionally biased region" description="Basic residues" evidence="1">
    <location>
        <begin position="117"/>
        <end position="128"/>
    </location>
</feature>
<evidence type="ECO:0000313" key="3">
    <source>
        <dbReference type="Proteomes" id="UP000027581"/>
    </source>
</evidence>
<dbReference type="PhylomeDB" id="A0A060S507"/>
<feature type="region of interest" description="Disordered" evidence="1">
    <location>
        <begin position="396"/>
        <end position="420"/>
    </location>
</feature>
<feature type="region of interest" description="Disordered" evidence="1">
    <location>
        <begin position="344"/>
        <end position="372"/>
    </location>
</feature>
<evidence type="ECO:0000256" key="1">
    <source>
        <dbReference type="SAM" id="MobiDB-lite"/>
    </source>
</evidence>
<feature type="compositionally biased region" description="Basic and acidic residues" evidence="1">
    <location>
        <begin position="221"/>
        <end position="236"/>
    </location>
</feature>
<feature type="compositionally biased region" description="Low complexity" evidence="1">
    <location>
        <begin position="290"/>
        <end position="309"/>
    </location>
</feature>
<feature type="compositionally biased region" description="Basic and acidic residues" evidence="1">
    <location>
        <begin position="407"/>
        <end position="416"/>
    </location>
</feature>
<feature type="compositionally biased region" description="Acidic residues" evidence="1">
    <location>
        <begin position="151"/>
        <end position="174"/>
    </location>
</feature>
<feature type="compositionally biased region" description="Acidic residues" evidence="1">
    <location>
        <begin position="237"/>
        <end position="256"/>
    </location>
</feature>
<feature type="region of interest" description="Disordered" evidence="1">
    <location>
        <begin position="194"/>
        <end position="321"/>
    </location>
</feature>
<accession>A0A060S507</accession>
<dbReference type="VEuPathDB" id="PlasmoDB:PRG01_1443100"/>
<feature type="compositionally biased region" description="Basic and acidic residues" evidence="1">
    <location>
        <begin position="129"/>
        <end position="149"/>
    </location>
</feature>
<keyword evidence="3" id="KW-1185">Reference proteome</keyword>
<proteinExistence type="predicted"/>
<dbReference type="EMBL" id="HG810775">
    <property type="protein sequence ID" value="CDO66896.1"/>
    <property type="molecule type" value="Genomic_DNA"/>
</dbReference>
<sequence>MFNVFSAAFLDNNNINKNDNVLGKTILTNANNENERTKNLALKDRLATVRNVQNILNKKNINKTDENDEKKTLNNNFKTNTGIENTKPTIINESTFNRFKNYSSVVNEKQNEELEKKLKKRKRRKKHVILMERMKQKEREKRKQRKMEQDQNGEEQYDDEEHEEEGEDDNDDEYDRQNNEQEDHFEDEDYYAEIDHNNNNNNNNNNNINNRSFKFNRSSKNKYDENDFNNHKKDKGDDEEYEDDDEENDDGYDEDGGGSYKYNNNNSKDDNTFNKKNYHSSGNTNNTFRHTTSSNNNHMNDNSNSQQNMKPKRKRRKKKEMEEYRARLLKEKMHQQNSLSSILNKTNSFNKNDNNSTQEEIKVKRRRGRPKASEVAAINIMNDKLKQNDIRKYYSKNSDNGFMKKNSMNEKNKEQQNEEANTNVFKIIKSSIQENSSFMKKSPNEIVELEKNYKNNIKKGVTCIPLNYQSKGGAMAIILIGTDTTYGPVKNSYGFMTFLVLDCHTNNFFIDTGIKNNVIECEKHMQLLISPGDMYMFKNQSHEMEARLLLIVCNKMNQPFDVKMHIKDPQMNNEK</sequence>
<organism evidence="2 3">
    <name type="scientific">Plasmodium reichenowi</name>
    <dbReference type="NCBI Taxonomy" id="5854"/>
    <lineage>
        <taxon>Eukaryota</taxon>
        <taxon>Sar</taxon>
        <taxon>Alveolata</taxon>
        <taxon>Apicomplexa</taxon>
        <taxon>Aconoidasida</taxon>
        <taxon>Haemosporida</taxon>
        <taxon>Plasmodiidae</taxon>
        <taxon>Plasmodium</taxon>
        <taxon>Plasmodium (Laverania)</taxon>
    </lineage>
</organism>
<name>A0A060S507_PLARE</name>
<feature type="compositionally biased region" description="Low complexity" evidence="1">
    <location>
        <begin position="344"/>
        <end position="357"/>
    </location>
</feature>